<dbReference type="OrthoDB" id="2418036at2759"/>
<feature type="compositionally biased region" description="Basic residues" evidence="1">
    <location>
        <begin position="1"/>
        <end position="13"/>
    </location>
</feature>
<evidence type="ECO:0000313" key="3">
    <source>
        <dbReference type="Proteomes" id="UP001153678"/>
    </source>
</evidence>
<feature type="region of interest" description="Disordered" evidence="1">
    <location>
        <begin position="1"/>
        <end position="21"/>
    </location>
</feature>
<dbReference type="InterPro" id="IPR010982">
    <property type="entry name" value="Lambda_DNA-bd_dom_sf"/>
</dbReference>
<evidence type="ECO:0000313" key="2">
    <source>
        <dbReference type="EMBL" id="CAI2182453.1"/>
    </source>
</evidence>
<dbReference type="GO" id="GO:0003677">
    <property type="term" value="F:DNA binding"/>
    <property type="evidence" value="ECO:0007669"/>
    <property type="project" value="InterPro"/>
</dbReference>
<name>A0A9W4SXB9_9GLOM</name>
<sequence>MPKIKPTLKKRKISPVSGKNQKAQFKKYLERIEDPNYQGGSWALPENPSLLEKTKYELCQKVLTYHLDQELTTEETAQKMQLSKAETEDILHCRLDYFTLDRLTTHAGYLFSPAQTKIIVELKPTHKRTRKSAFIHA</sequence>
<organism evidence="2 3">
    <name type="scientific">Funneliformis geosporum</name>
    <dbReference type="NCBI Taxonomy" id="1117311"/>
    <lineage>
        <taxon>Eukaryota</taxon>
        <taxon>Fungi</taxon>
        <taxon>Fungi incertae sedis</taxon>
        <taxon>Mucoromycota</taxon>
        <taxon>Glomeromycotina</taxon>
        <taxon>Glomeromycetes</taxon>
        <taxon>Glomerales</taxon>
        <taxon>Glomeraceae</taxon>
        <taxon>Funneliformis</taxon>
    </lineage>
</organism>
<accession>A0A9W4SXB9</accession>
<reference evidence="2" key="1">
    <citation type="submission" date="2022-08" db="EMBL/GenBank/DDBJ databases">
        <authorList>
            <person name="Kallberg Y."/>
            <person name="Tangrot J."/>
            <person name="Rosling A."/>
        </authorList>
    </citation>
    <scope>NUCLEOTIDE SEQUENCE</scope>
    <source>
        <strain evidence="2">Wild A</strain>
    </source>
</reference>
<dbReference type="Gene3D" id="1.10.260.40">
    <property type="entry name" value="lambda repressor-like DNA-binding domains"/>
    <property type="match status" value="1"/>
</dbReference>
<gene>
    <name evidence="2" type="ORF">FWILDA_LOCUS10588</name>
</gene>
<keyword evidence="3" id="KW-1185">Reference proteome</keyword>
<dbReference type="EMBL" id="CAMKVN010002746">
    <property type="protein sequence ID" value="CAI2182453.1"/>
    <property type="molecule type" value="Genomic_DNA"/>
</dbReference>
<evidence type="ECO:0000256" key="1">
    <source>
        <dbReference type="SAM" id="MobiDB-lite"/>
    </source>
</evidence>
<dbReference type="AlphaFoldDB" id="A0A9W4SXB9"/>
<comment type="caution">
    <text evidence="2">The sequence shown here is derived from an EMBL/GenBank/DDBJ whole genome shotgun (WGS) entry which is preliminary data.</text>
</comment>
<dbReference type="Proteomes" id="UP001153678">
    <property type="component" value="Unassembled WGS sequence"/>
</dbReference>
<proteinExistence type="predicted"/>
<protein>
    <submittedName>
        <fullName evidence="2">11660_t:CDS:1</fullName>
    </submittedName>
</protein>